<dbReference type="PANTHER" id="PTHR46704:SF1">
    <property type="entry name" value="TELOMERE LENGTH REGULATION PROTEIN TEL2 HOMOLOG"/>
    <property type="match status" value="1"/>
</dbReference>
<dbReference type="AlphaFoldDB" id="A0A7D9HCD1"/>
<protein>
    <submittedName>
        <fullName evidence="1">Uncharacterized protein</fullName>
    </submittedName>
</protein>
<dbReference type="OrthoDB" id="6156583at2759"/>
<accession>A0A7D9HCD1</accession>
<gene>
    <name evidence="1" type="ORF">PACLA_8A046311</name>
</gene>
<sequence length="262" mass="29007">MKARITKDGADQESIRDKLKLCIDPLAPTSHPPNIVNIVSGQVADHKVNVQDAVAIGTKQMQEFEKSWPEGFGSTISKKVKTVADSKKHIKVGSKKVYDTSVICSRVIGIQASSWDIDIKKVLSHELAPVPTSMFLDSGAMRICKATSEFKKRLAKEASSRCNMSTVAATVLDGSAVLWVVHWPVKGVIADFVENFKGFLLKKLLDSVVYLIFDRYREYSTKSVTRDARTCEASRVYQLTQNTPLPSQKAVLTVSPNKKQHV</sequence>
<dbReference type="PANTHER" id="PTHR46704">
    <property type="entry name" value="CXC DOMAIN-CONTAINING PROTEIN-RELATED"/>
    <property type="match status" value="1"/>
</dbReference>
<reference evidence="1" key="1">
    <citation type="submission" date="2020-04" db="EMBL/GenBank/DDBJ databases">
        <authorList>
            <person name="Alioto T."/>
            <person name="Alioto T."/>
            <person name="Gomez Garrido J."/>
        </authorList>
    </citation>
    <scope>NUCLEOTIDE SEQUENCE</scope>
    <source>
        <strain evidence="1">A484AB</strain>
    </source>
</reference>
<keyword evidence="2" id="KW-1185">Reference proteome</keyword>
<dbReference type="EMBL" id="CACRXK020000251">
    <property type="protein sequence ID" value="CAB3980025.1"/>
    <property type="molecule type" value="Genomic_DNA"/>
</dbReference>
<dbReference type="Proteomes" id="UP001152795">
    <property type="component" value="Unassembled WGS sequence"/>
</dbReference>
<evidence type="ECO:0000313" key="1">
    <source>
        <dbReference type="EMBL" id="CAB3980025.1"/>
    </source>
</evidence>
<name>A0A7D9HCD1_PARCT</name>
<proteinExistence type="predicted"/>
<evidence type="ECO:0000313" key="2">
    <source>
        <dbReference type="Proteomes" id="UP001152795"/>
    </source>
</evidence>
<comment type="caution">
    <text evidence="1">The sequence shown here is derived from an EMBL/GenBank/DDBJ whole genome shotgun (WGS) entry which is preliminary data.</text>
</comment>
<organism evidence="1 2">
    <name type="scientific">Paramuricea clavata</name>
    <name type="common">Red gorgonian</name>
    <name type="synonym">Violescent sea-whip</name>
    <dbReference type="NCBI Taxonomy" id="317549"/>
    <lineage>
        <taxon>Eukaryota</taxon>
        <taxon>Metazoa</taxon>
        <taxon>Cnidaria</taxon>
        <taxon>Anthozoa</taxon>
        <taxon>Octocorallia</taxon>
        <taxon>Malacalcyonacea</taxon>
        <taxon>Plexauridae</taxon>
        <taxon>Paramuricea</taxon>
    </lineage>
</organism>